<reference evidence="2" key="1">
    <citation type="journal article" date="2020" name="Fungal Divers.">
        <title>Resolving the Mortierellaceae phylogeny through synthesis of multi-gene phylogenetics and phylogenomics.</title>
        <authorList>
            <person name="Vandepol N."/>
            <person name="Liber J."/>
            <person name="Desiro A."/>
            <person name="Na H."/>
            <person name="Kennedy M."/>
            <person name="Barry K."/>
            <person name="Grigoriev I.V."/>
            <person name="Miller A.N."/>
            <person name="O'Donnell K."/>
            <person name="Stajich J.E."/>
            <person name="Bonito G."/>
        </authorList>
    </citation>
    <scope>NUCLEOTIDE SEQUENCE</scope>
    <source>
        <strain evidence="2">MES-2147</strain>
    </source>
</reference>
<evidence type="ECO:0000256" key="1">
    <source>
        <dbReference type="SAM" id="MobiDB-lite"/>
    </source>
</evidence>
<evidence type="ECO:0000313" key="3">
    <source>
        <dbReference type="Proteomes" id="UP000749646"/>
    </source>
</evidence>
<feature type="region of interest" description="Disordered" evidence="1">
    <location>
        <begin position="214"/>
        <end position="233"/>
    </location>
</feature>
<evidence type="ECO:0000313" key="2">
    <source>
        <dbReference type="EMBL" id="KAF9934148.1"/>
    </source>
</evidence>
<organism evidence="2 3">
    <name type="scientific">Modicella reniformis</name>
    <dbReference type="NCBI Taxonomy" id="1440133"/>
    <lineage>
        <taxon>Eukaryota</taxon>
        <taxon>Fungi</taxon>
        <taxon>Fungi incertae sedis</taxon>
        <taxon>Mucoromycota</taxon>
        <taxon>Mortierellomycotina</taxon>
        <taxon>Mortierellomycetes</taxon>
        <taxon>Mortierellales</taxon>
        <taxon>Mortierellaceae</taxon>
        <taxon>Modicella</taxon>
    </lineage>
</organism>
<dbReference type="AlphaFoldDB" id="A0A9P6IKH6"/>
<protein>
    <submittedName>
        <fullName evidence="2">Uncharacterized protein</fullName>
    </submittedName>
</protein>
<name>A0A9P6IKH6_9FUNG</name>
<gene>
    <name evidence="2" type="ORF">BGZ65_003869</name>
</gene>
<dbReference type="Proteomes" id="UP000749646">
    <property type="component" value="Unassembled WGS sequence"/>
</dbReference>
<comment type="caution">
    <text evidence="2">The sequence shown here is derived from an EMBL/GenBank/DDBJ whole genome shotgun (WGS) entry which is preliminary data.</text>
</comment>
<accession>A0A9P6IKH6</accession>
<sequence length="233" mass="27184">MSSILKFIQLDNNQRNEASENSKEKPDGRSFERWFNLYHITSHHITSHHITSHHNGLDLSPQLEAKIRGEKPLTGVERDRQNDDKISSFDLNQNYAKGKNAQHFYHKPKHGYLDRVLFMDFKAWRRRSRSWMESAIGRTDNEYEIIDPDRTIDADEAIEGVPQAHLPSSPHLQIAMTKIITIGAHRFTFKESEDSHFRFKYSCRTTFGRKDGLQRHLSGDGSQQDCMFQGQRD</sequence>
<dbReference type="EMBL" id="JAAAHW010009930">
    <property type="protein sequence ID" value="KAF9934148.1"/>
    <property type="molecule type" value="Genomic_DNA"/>
</dbReference>
<keyword evidence="3" id="KW-1185">Reference proteome</keyword>
<proteinExistence type="predicted"/>